<dbReference type="EnsemblPlants" id="OGLUM02G27020.1">
    <property type="protein sequence ID" value="OGLUM02G27020.1"/>
    <property type="gene ID" value="OGLUM02G27020"/>
</dbReference>
<name>A0A0D9YVW8_9ORYZ</name>
<keyword evidence="2" id="KW-1185">Reference proteome</keyword>
<sequence length="205" mass="22064">MGVPCFVCSETAPRRVCGGRSGDARRRHCISHVTYRGDGTDPFQRRLRVAFRRSACIQSGQRCAVQFGGHSDDDPGPSACGGDSLGSIPARINLFFVPSSPHPHSDPKTPLPLTLALKKKLLSRRANFQRIQCSVIARAHPQGPRSTIPGPTCHRLSLSIPPIGPSIGLCSPAPVPSGDDEDEDEDEDVAIEVGRCWEMHGPLGK</sequence>
<reference evidence="1" key="2">
    <citation type="submission" date="2018-05" db="EMBL/GenBank/DDBJ databases">
        <title>OgluRS3 (Oryza glumaepatula Reference Sequence Version 3).</title>
        <authorList>
            <person name="Zhang J."/>
            <person name="Kudrna D."/>
            <person name="Lee S."/>
            <person name="Talag J."/>
            <person name="Welchert J."/>
            <person name="Wing R.A."/>
        </authorList>
    </citation>
    <scope>NUCLEOTIDE SEQUENCE [LARGE SCALE GENOMIC DNA]</scope>
</reference>
<protein>
    <submittedName>
        <fullName evidence="1">Uncharacterized protein</fullName>
    </submittedName>
</protein>
<evidence type="ECO:0000313" key="1">
    <source>
        <dbReference type="EnsemblPlants" id="OGLUM02G27020.1"/>
    </source>
</evidence>
<evidence type="ECO:0000313" key="2">
    <source>
        <dbReference type="Proteomes" id="UP000026961"/>
    </source>
</evidence>
<reference evidence="1" key="1">
    <citation type="submission" date="2015-04" db="UniProtKB">
        <authorList>
            <consortium name="EnsemblPlants"/>
        </authorList>
    </citation>
    <scope>IDENTIFICATION</scope>
</reference>
<accession>A0A0D9YVW8</accession>
<dbReference type="Proteomes" id="UP000026961">
    <property type="component" value="Chromosome 2"/>
</dbReference>
<dbReference type="Gramene" id="OGLUM02G27020.1">
    <property type="protein sequence ID" value="OGLUM02G27020.1"/>
    <property type="gene ID" value="OGLUM02G27020"/>
</dbReference>
<dbReference type="HOGENOM" id="CLU_1339377_0_0_1"/>
<proteinExistence type="predicted"/>
<dbReference type="AlphaFoldDB" id="A0A0D9YVW8"/>
<organism evidence="1">
    <name type="scientific">Oryza glumipatula</name>
    <dbReference type="NCBI Taxonomy" id="40148"/>
    <lineage>
        <taxon>Eukaryota</taxon>
        <taxon>Viridiplantae</taxon>
        <taxon>Streptophyta</taxon>
        <taxon>Embryophyta</taxon>
        <taxon>Tracheophyta</taxon>
        <taxon>Spermatophyta</taxon>
        <taxon>Magnoliopsida</taxon>
        <taxon>Liliopsida</taxon>
        <taxon>Poales</taxon>
        <taxon>Poaceae</taxon>
        <taxon>BOP clade</taxon>
        <taxon>Oryzoideae</taxon>
        <taxon>Oryzeae</taxon>
        <taxon>Oryzinae</taxon>
        <taxon>Oryza</taxon>
    </lineage>
</organism>